<comment type="caution">
    <text evidence="2">The sequence shown here is derived from an EMBL/GenBank/DDBJ whole genome shotgun (WGS) entry which is preliminary data.</text>
</comment>
<dbReference type="Proteomes" id="UP000605148">
    <property type="component" value="Unassembled WGS sequence"/>
</dbReference>
<evidence type="ECO:0000313" key="3">
    <source>
        <dbReference type="Proteomes" id="UP000605148"/>
    </source>
</evidence>
<name>A0A916TGH5_9HYPH</name>
<accession>A0A916TGH5</accession>
<evidence type="ECO:0000256" key="1">
    <source>
        <dbReference type="SAM" id="MobiDB-lite"/>
    </source>
</evidence>
<dbReference type="SUPFAM" id="SSF47413">
    <property type="entry name" value="lambda repressor-like DNA-binding domains"/>
    <property type="match status" value="1"/>
</dbReference>
<proteinExistence type="predicted"/>
<evidence type="ECO:0000313" key="2">
    <source>
        <dbReference type="EMBL" id="GGB41602.1"/>
    </source>
</evidence>
<reference evidence="2" key="2">
    <citation type="submission" date="2020-09" db="EMBL/GenBank/DDBJ databases">
        <authorList>
            <person name="Sun Q."/>
            <person name="Zhou Y."/>
        </authorList>
    </citation>
    <scope>NUCLEOTIDE SEQUENCE</scope>
    <source>
        <strain evidence="2">CGMCC 1.12426</strain>
    </source>
</reference>
<gene>
    <name evidence="2" type="ORF">GCM10011316_11940</name>
</gene>
<reference evidence="2" key="1">
    <citation type="journal article" date="2014" name="Int. J. Syst. Evol. Microbiol.">
        <title>Complete genome sequence of Corynebacterium casei LMG S-19264T (=DSM 44701T), isolated from a smear-ripened cheese.</title>
        <authorList>
            <consortium name="US DOE Joint Genome Institute (JGI-PGF)"/>
            <person name="Walter F."/>
            <person name="Albersmeier A."/>
            <person name="Kalinowski J."/>
            <person name="Ruckert C."/>
        </authorList>
    </citation>
    <scope>NUCLEOTIDE SEQUENCE</scope>
    <source>
        <strain evidence="2">CGMCC 1.12426</strain>
    </source>
</reference>
<organism evidence="2 3">
    <name type="scientific">Roseibium aquae</name>
    <dbReference type="NCBI Taxonomy" id="1323746"/>
    <lineage>
        <taxon>Bacteria</taxon>
        <taxon>Pseudomonadati</taxon>
        <taxon>Pseudomonadota</taxon>
        <taxon>Alphaproteobacteria</taxon>
        <taxon>Hyphomicrobiales</taxon>
        <taxon>Stappiaceae</taxon>
        <taxon>Roseibium</taxon>
    </lineage>
</organism>
<dbReference type="InterPro" id="IPR010982">
    <property type="entry name" value="Lambda_DNA-bd_dom_sf"/>
</dbReference>
<sequence>MARSRVREPAMPSDTPLKSRRSDAIHDMLAAWGREIGEARALYGLSEAAFASCLFVPPETILRLERGDPAVSLGLFVNALWALGLHEQLEGDYVSLMEIFPQAEEGADAFGARPEGVDLDLGQDPGSGVKALQQAVARALEQENAAGQARPFPVSNAKAGRVRNLGDLLAGARSVGAVLVRAPVEGASWLRGRLDTAFRRFRREYRVRHRALRRMRAHRLKWLKACGVDFRYRAAWVVDMIRRGGRRSVHRQGPPSQTPRVPTRRELRRQIVSQAVARARRLNSGNTNIPAPGRRRA</sequence>
<dbReference type="EMBL" id="BMFA01000003">
    <property type="protein sequence ID" value="GGB41602.1"/>
    <property type="molecule type" value="Genomic_DNA"/>
</dbReference>
<dbReference type="AlphaFoldDB" id="A0A916TGH5"/>
<dbReference type="Gene3D" id="1.10.260.40">
    <property type="entry name" value="lambda repressor-like DNA-binding domains"/>
    <property type="match status" value="1"/>
</dbReference>
<protein>
    <submittedName>
        <fullName evidence="2">Uncharacterized protein</fullName>
    </submittedName>
</protein>
<keyword evidence="3" id="KW-1185">Reference proteome</keyword>
<feature type="region of interest" description="Disordered" evidence="1">
    <location>
        <begin position="1"/>
        <end position="20"/>
    </location>
</feature>
<dbReference type="GO" id="GO:0003677">
    <property type="term" value="F:DNA binding"/>
    <property type="evidence" value="ECO:0007669"/>
    <property type="project" value="InterPro"/>
</dbReference>